<proteinExistence type="predicted"/>
<gene>
    <name evidence="1" type="ORF">ALC57_08541</name>
</gene>
<protein>
    <submittedName>
        <fullName evidence="1">Uncharacterized protein</fullName>
    </submittedName>
</protein>
<accession>A0A195E2S2</accession>
<feature type="non-terminal residue" evidence="1">
    <location>
        <position position="1"/>
    </location>
</feature>
<dbReference type="EMBL" id="KQ979776">
    <property type="protein sequence ID" value="KYN19184.1"/>
    <property type="molecule type" value="Genomic_DNA"/>
</dbReference>
<dbReference type="STRING" id="471704.A0A195E2S2"/>
<organism evidence="1 2">
    <name type="scientific">Trachymyrmex cornetzi</name>
    <dbReference type="NCBI Taxonomy" id="471704"/>
    <lineage>
        <taxon>Eukaryota</taxon>
        <taxon>Metazoa</taxon>
        <taxon>Ecdysozoa</taxon>
        <taxon>Arthropoda</taxon>
        <taxon>Hexapoda</taxon>
        <taxon>Insecta</taxon>
        <taxon>Pterygota</taxon>
        <taxon>Neoptera</taxon>
        <taxon>Endopterygota</taxon>
        <taxon>Hymenoptera</taxon>
        <taxon>Apocrita</taxon>
        <taxon>Aculeata</taxon>
        <taxon>Formicoidea</taxon>
        <taxon>Formicidae</taxon>
        <taxon>Myrmicinae</taxon>
        <taxon>Trachymyrmex</taxon>
    </lineage>
</organism>
<evidence type="ECO:0000313" key="2">
    <source>
        <dbReference type="Proteomes" id="UP000078492"/>
    </source>
</evidence>
<reference evidence="1 2" key="1">
    <citation type="submission" date="2015-09" db="EMBL/GenBank/DDBJ databases">
        <title>Trachymyrmex cornetzi WGS genome.</title>
        <authorList>
            <person name="Nygaard S."/>
            <person name="Hu H."/>
            <person name="Boomsma J."/>
            <person name="Zhang G."/>
        </authorList>
    </citation>
    <scope>NUCLEOTIDE SEQUENCE [LARGE SCALE GENOMIC DNA]</scope>
    <source>
        <strain evidence="1">Tcor2-1</strain>
        <tissue evidence="1">Whole body</tissue>
    </source>
</reference>
<dbReference type="AlphaFoldDB" id="A0A195E2S2"/>
<dbReference type="Proteomes" id="UP000078492">
    <property type="component" value="Unassembled WGS sequence"/>
</dbReference>
<evidence type="ECO:0000313" key="1">
    <source>
        <dbReference type="EMBL" id="KYN19184.1"/>
    </source>
</evidence>
<sequence>IRFMQILIVETRDNELLEKKILKTGPYRPKSGREAELPTLQDKEIRRDWPSETGSYKAPPYILGYTGKTRYPFKYSFNRK</sequence>
<name>A0A195E2S2_9HYME</name>
<keyword evidence="2" id="KW-1185">Reference proteome</keyword>